<sequence length="440" mass="50077">MRLYERNELRQLYHSRLNAITEGEIQKVAQELHVEWGQAITSIIKNLVRYAICSHRWSDDEVTYQQMIQGPIPTRQGYVKVHRFCRTATDSHSLQLAWIDTCCINKESSTELDESIRSMFRWYRNATICIVHLAHATSIDKVATDSWFTRGWTLQELLAPHHLKFYYADWRPVTSDTYDFQSCEDVRALTSRDSAAMAGRQLVRAVTAATGIQPSEVGSAFSPGVLSVPARMQWAAGRKTTRGEDGAYCLMGIFNVSLATAYGEGAERAFFRLTEAMIQLAPNVGILNWAGEPSDIGHRTLAMPSSPRCYTRCPNGFKDFLTQEEFILTNRGLRIRLLVKPAFLVSLSSEERQCTLSCALAKDLIAVEGVGFESNFALGVFDFDEDSRENFRGRCSAFLLQRSSDHRQWAKVETWNCITFEPSEWFLQVDLQSLWQVVYL</sequence>
<evidence type="ECO:0000313" key="3">
    <source>
        <dbReference type="Proteomes" id="UP000053647"/>
    </source>
</evidence>
<dbReference type="OrthoDB" id="2654851at2759"/>
<evidence type="ECO:0000259" key="1">
    <source>
        <dbReference type="Pfam" id="PF06985"/>
    </source>
</evidence>
<reference evidence="3" key="2">
    <citation type="submission" date="2015-01" db="EMBL/GenBank/DDBJ databases">
        <title>Evolutionary Origins and Diversification of the Mycorrhizal Mutualists.</title>
        <authorList>
            <consortium name="DOE Joint Genome Institute"/>
            <consortium name="Mycorrhizal Genomics Consortium"/>
            <person name="Kohler A."/>
            <person name="Kuo A."/>
            <person name="Nagy L.G."/>
            <person name="Floudas D."/>
            <person name="Copeland A."/>
            <person name="Barry K.W."/>
            <person name="Cichocki N."/>
            <person name="Veneault-Fourrey C."/>
            <person name="LaButti K."/>
            <person name="Lindquist E.A."/>
            <person name="Lipzen A."/>
            <person name="Lundell T."/>
            <person name="Morin E."/>
            <person name="Murat C."/>
            <person name="Riley R."/>
            <person name="Ohm R."/>
            <person name="Sun H."/>
            <person name="Tunlid A."/>
            <person name="Henrissat B."/>
            <person name="Grigoriev I.V."/>
            <person name="Hibbett D.S."/>
            <person name="Martin F."/>
        </authorList>
    </citation>
    <scope>NUCLEOTIDE SEQUENCE [LARGE SCALE GENOMIC DNA]</scope>
    <source>
        <strain evidence="3">ATCC 200175</strain>
    </source>
</reference>
<organism evidence="2 3">
    <name type="scientific">Paxillus involutus ATCC 200175</name>
    <dbReference type="NCBI Taxonomy" id="664439"/>
    <lineage>
        <taxon>Eukaryota</taxon>
        <taxon>Fungi</taxon>
        <taxon>Dikarya</taxon>
        <taxon>Basidiomycota</taxon>
        <taxon>Agaricomycotina</taxon>
        <taxon>Agaricomycetes</taxon>
        <taxon>Agaricomycetidae</taxon>
        <taxon>Boletales</taxon>
        <taxon>Paxilineae</taxon>
        <taxon>Paxillaceae</taxon>
        <taxon>Paxillus</taxon>
    </lineage>
</organism>
<reference evidence="2 3" key="1">
    <citation type="submission" date="2014-06" db="EMBL/GenBank/DDBJ databases">
        <authorList>
            <consortium name="DOE Joint Genome Institute"/>
            <person name="Kuo A."/>
            <person name="Kohler A."/>
            <person name="Nagy L.G."/>
            <person name="Floudas D."/>
            <person name="Copeland A."/>
            <person name="Barry K.W."/>
            <person name="Cichocki N."/>
            <person name="Veneault-Fourrey C."/>
            <person name="LaButti K."/>
            <person name="Lindquist E.A."/>
            <person name="Lipzen A."/>
            <person name="Lundell T."/>
            <person name="Morin E."/>
            <person name="Murat C."/>
            <person name="Sun H."/>
            <person name="Tunlid A."/>
            <person name="Henrissat B."/>
            <person name="Grigoriev I.V."/>
            <person name="Hibbett D.S."/>
            <person name="Martin F."/>
            <person name="Nordberg H.P."/>
            <person name="Cantor M.N."/>
            <person name="Hua S.X."/>
        </authorList>
    </citation>
    <scope>NUCLEOTIDE SEQUENCE [LARGE SCALE GENOMIC DNA]</scope>
    <source>
        <strain evidence="2 3">ATCC 200175</strain>
    </source>
</reference>
<evidence type="ECO:0000313" key="2">
    <source>
        <dbReference type="EMBL" id="KIJ13987.1"/>
    </source>
</evidence>
<dbReference type="Pfam" id="PF06985">
    <property type="entry name" value="HET"/>
    <property type="match status" value="1"/>
</dbReference>
<proteinExistence type="predicted"/>
<dbReference type="EMBL" id="KN819346">
    <property type="protein sequence ID" value="KIJ13987.1"/>
    <property type="molecule type" value="Genomic_DNA"/>
</dbReference>
<dbReference type="Proteomes" id="UP000053647">
    <property type="component" value="Unassembled WGS sequence"/>
</dbReference>
<dbReference type="AlphaFoldDB" id="A0A0C9U375"/>
<protein>
    <recommendedName>
        <fullName evidence="1">Heterokaryon incompatibility domain-containing protein</fullName>
    </recommendedName>
</protein>
<dbReference type="PANTHER" id="PTHR10622:SF10">
    <property type="entry name" value="HET DOMAIN-CONTAINING PROTEIN"/>
    <property type="match status" value="1"/>
</dbReference>
<gene>
    <name evidence="2" type="ORF">PAXINDRAFT_169958</name>
</gene>
<keyword evidence="3" id="KW-1185">Reference proteome</keyword>
<dbReference type="InterPro" id="IPR010730">
    <property type="entry name" value="HET"/>
</dbReference>
<name>A0A0C9U375_PAXIN</name>
<feature type="domain" description="Heterokaryon incompatibility" evidence="1">
    <location>
        <begin position="50"/>
        <end position="137"/>
    </location>
</feature>
<dbReference type="PANTHER" id="PTHR10622">
    <property type="entry name" value="HET DOMAIN-CONTAINING PROTEIN"/>
    <property type="match status" value="1"/>
</dbReference>
<accession>A0A0C9U375</accession>
<dbReference type="HOGENOM" id="CLU_000288_138_1_1"/>